<evidence type="ECO:0000313" key="1">
    <source>
        <dbReference type="EMBL" id="GHG15369.1"/>
    </source>
</evidence>
<keyword evidence="2" id="KW-1185">Reference proteome</keyword>
<proteinExistence type="predicted"/>
<evidence type="ECO:0000313" key="2">
    <source>
        <dbReference type="Proteomes" id="UP000632849"/>
    </source>
</evidence>
<protein>
    <submittedName>
        <fullName evidence="1">Uncharacterized protein</fullName>
    </submittedName>
</protein>
<dbReference type="EMBL" id="BNBE01000003">
    <property type="protein sequence ID" value="GHG15369.1"/>
    <property type="molecule type" value="Genomic_DNA"/>
</dbReference>
<dbReference type="RefSeq" id="WP_190043601.1">
    <property type="nucleotide sequence ID" value="NZ_BNBE01000003.1"/>
</dbReference>
<sequence>MTEQPARRLTVTLDSASRDREFPVHQISLNAVDDEGNGHGYRLMGPKYAGRSRNLLTADLDERDANEIRALLDEVFPPRPSA</sequence>
<reference evidence="1" key="1">
    <citation type="journal article" date="2014" name="Int. J. Syst. Evol. Microbiol.">
        <title>Complete genome sequence of Corynebacterium casei LMG S-19264T (=DSM 44701T), isolated from a smear-ripened cheese.</title>
        <authorList>
            <consortium name="US DOE Joint Genome Institute (JGI-PGF)"/>
            <person name="Walter F."/>
            <person name="Albersmeier A."/>
            <person name="Kalinowski J."/>
            <person name="Ruckert C."/>
        </authorList>
    </citation>
    <scope>NUCLEOTIDE SEQUENCE</scope>
    <source>
        <strain evidence="1">JCM 4122</strain>
    </source>
</reference>
<organism evidence="1 2">
    <name type="scientific">Streptomyces filamentosus</name>
    <name type="common">Streptomyces roseosporus</name>
    <dbReference type="NCBI Taxonomy" id="67294"/>
    <lineage>
        <taxon>Bacteria</taxon>
        <taxon>Bacillati</taxon>
        <taxon>Actinomycetota</taxon>
        <taxon>Actinomycetes</taxon>
        <taxon>Kitasatosporales</taxon>
        <taxon>Streptomycetaceae</taxon>
        <taxon>Streptomyces</taxon>
    </lineage>
</organism>
<name>A0A919BTK0_STRFL</name>
<reference evidence="1" key="2">
    <citation type="submission" date="2020-09" db="EMBL/GenBank/DDBJ databases">
        <authorList>
            <person name="Sun Q."/>
            <person name="Ohkuma M."/>
        </authorList>
    </citation>
    <scope>NUCLEOTIDE SEQUENCE</scope>
    <source>
        <strain evidence="1">JCM 4122</strain>
    </source>
</reference>
<comment type="caution">
    <text evidence="1">The sequence shown here is derived from an EMBL/GenBank/DDBJ whole genome shotgun (WGS) entry which is preliminary data.</text>
</comment>
<dbReference type="AlphaFoldDB" id="A0A919BTK0"/>
<gene>
    <name evidence="1" type="ORF">GCM10017667_56150</name>
</gene>
<dbReference type="Proteomes" id="UP000632849">
    <property type="component" value="Unassembled WGS sequence"/>
</dbReference>
<accession>A0A919BTK0</accession>